<dbReference type="Pfam" id="PF13310">
    <property type="entry name" value="Virulence_RhuM"/>
    <property type="match status" value="1"/>
</dbReference>
<comment type="caution">
    <text evidence="2">The sequence shown here is derived from an EMBL/GenBank/DDBJ whole genome shotgun (WGS) entry which is preliminary data.</text>
</comment>
<dbReference type="AlphaFoldDB" id="A0A2B7YML4"/>
<reference evidence="2 3" key="1">
    <citation type="submission" date="2017-06" db="EMBL/GenBank/DDBJ databases">
        <title>Genome sequencing of Fusobacterium nucleatum subsp. polymorphum KCOM 1232 (=ChDC F37).</title>
        <authorList>
            <person name="Kook J.-K."/>
            <person name="Park S.-N."/>
            <person name="Lim Y.K."/>
            <person name="Roh H."/>
        </authorList>
    </citation>
    <scope>NUCLEOTIDE SEQUENCE [LARGE SCALE GENOMIC DNA]</scope>
    <source>
        <strain evidence="3">KCOM 1232 ( ChDC F37)</strain>
    </source>
</reference>
<evidence type="ECO:0000259" key="1">
    <source>
        <dbReference type="PROSITE" id="PS51459"/>
    </source>
</evidence>
<dbReference type="InterPro" id="IPR036597">
    <property type="entry name" value="Fido-like_dom_sf"/>
</dbReference>
<dbReference type="SUPFAM" id="SSF140931">
    <property type="entry name" value="Fic-like"/>
    <property type="match status" value="1"/>
</dbReference>
<evidence type="ECO:0000313" key="3">
    <source>
        <dbReference type="Proteomes" id="UP000222862"/>
    </source>
</evidence>
<dbReference type="PANTHER" id="PTHR35810:SF1">
    <property type="entry name" value="CYTOPLASMIC PROTEIN"/>
    <property type="match status" value="1"/>
</dbReference>
<accession>A0A2B7YML4</accession>
<gene>
    <name evidence="2" type="ORF">RN96_01190</name>
</gene>
<dbReference type="RefSeq" id="WP_098702022.1">
    <property type="nucleotide sequence ID" value="NZ_NJGI01000001.1"/>
</dbReference>
<dbReference type="Gene3D" id="1.20.120.1870">
    <property type="entry name" value="Fic/DOC protein, Fido domain"/>
    <property type="match status" value="1"/>
</dbReference>
<dbReference type="PROSITE" id="PS51459">
    <property type="entry name" value="FIDO"/>
    <property type="match status" value="1"/>
</dbReference>
<feature type="domain" description="Fido" evidence="1">
    <location>
        <begin position="183"/>
        <end position="309"/>
    </location>
</feature>
<proteinExistence type="predicted"/>
<dbReference type="InterPro" id="IPR003812">
    <property type="entry name" value="Fido"/>
</dbReference>
<dbReference type="PANTHER" id="PTHR35810">
    <property type="entry name" value="CYTOPLASMIC PROTEIN-RELATED"/>
    <property type="match status" value="1"/>
</dbReference>
<dbReference type="EMBL" id="NJGI01000001">
    <property type="protein sequence ID" value="PGH21867.1"/>
    <property type="molecule type" value="Genomic_DNA"/>
</dbReference>
<evidence type="ECO:0000313" key="2">
    <source>
        <dbReference type="EMBL" id="PGH21867.1"/>
    </source>
</evidence>
<protein>
    <submittedName>
        <fullName evidence="2">Phosphoribosylaminoimidazolesuccinocarboxamide synthase</fullName>
    </submittedName>
</protein>
<dbReference type="InterPro" id="IPR053737">
    <property type="entry name" value="Type_II_TA_Toxin"/>
</dbReference>
<dbReference type="STRING" id="76857.RO02_12250"/>
<dbReference type="InterPro" id="IPR011204">
    <property type="entry name" value="Virulence_RhuM-like"/>
</dbReference>
<sequence>MLNNETIIYRDGELELPVEVGVDKETVWLNRNQLAILFDRDVKTIGKHINNALKEEMDNSVVANFATTASDGKIYNVDYYNLDMIISVGYRVKSNRGIAFRKWATSILKEYIVQGYAVNEKRLKALNRVVEIQSNIIANVLEIDFKEVFSVVQKYTQALELLDNYDHQRVTKPNIIKKTVYQLTYEECRELIASMSFGSSSAIFGREKSEGALKGIIDSVYQSAFGEDAYPSIQEKAANLLYFIVKDHPFIDGCKRIAASIFLYFLNQNNLLFIDGKKIISDSTLVAITLLLAESKPEEKEIMVNVIMNFLEW</sequence>
<organism evidence="2 3">
    <name type="scientific">Fusobacterium nucleatum subsp. polymorphum</name>
    <name type="common">Fusobacterium polymorphum</name>
    <dbReference type="NCBI Taxonomy" id="76857"/>
    <lineage>
        <taxon>Bacteria</taxon>
        <taxon>Fusobacteriati</taxon>
        <taxon>Fusobacteriota</taxon>
        <taxon>Fusobacteriia</taxon>
        <taxon>Fusobacteriales</taxon>
        <taxon>Fusobacteriaceae</taxon>
        <taxon>Fusobacterium</taxon>
    </lineage>
</organism>
<dbReference type="Proteomes" id="UP000222862">
    <property type="component" value="Unassembled WGS sequence"/>
</dbReference>
<name>A0A2B7YML4_FUSNP</name>
<dbReference type="Pfam" id="PF02661">
    <property type="entry name" value="Fic"/>
    <property type="match status" value="1"/>
</dbReference>